<dbReference type="EMBL" id="CAJNOC010001697">
    <property type="protein sequence ID" value="CAF0884612.1"/>
    <property type="molecule type" value="Genomic_DNA"/>
</dbReference>
<dbReference type="OrthoDB" id="10029846at2759"/>
<proteinExistence type="predicted"/>
<gene>
    <name evidence="7" type="ORF">OXX778_LOCUS10595</name>
</gene>
<protein>
    <recommendedName>
        <fullName evidence="9">MULE transposase domain-containing protein</fullName>
    </recommendedName>
</protein>
<organism evidence="7 8">
    <name type="scientific">Brachionus calyciflorus</name>
    <dbReference type="NCBI Taxonomy" id="104777"/>
    <lineage>
        <taxon>Eukaryota</taxon>
        <taxon>Metazoa</taxon>
        <taxon>Spiralia</taxon>
        <taxon>Gnathifera</taxon>
        <taxon>Rotifera</taxon>
        <taxon>Eurotatoria</taxon>
        <taxon>Monogononta</taxon>
        <taxon>Pseudotrocha</taxon>
        <taxon>Ploima</taxon>
        <taxon>Brachionidae</taxon>
        <taxon>Brachionus</taxon>
    </lineage>
</organism>
<reference evidence="7" key="1">
    <citation type="submission" date="2021-02" db="EMBL/GenBank/DDBJ databases">
        <authorList>
            <person name="Nowell W R."/>
        </authorList>
    </citation>
    <scope>NUCLEOTIDE SEQUENCE</scope>
    <source>
        <strain evidence="7">Ploen Becks lab</strain>
    </source>
</reference>
<dbReference type="AlphaFoldDB" id="A0A813YI39"/>
<evidence type="ECO:0000259" key="5">
    <source>
        <dbReference type="Pfam" id="PF04500"/>
    </source>
</evidence>
<evidence type="ECO:0000256" key="3">
    <source>
        <dbReference type="ARBA" id="ARBA00022833"/>
    </source>
</evidence>
<dbReference type="PANTHER" id="PTHR47160">
    <property type="entry name" value="PUTATIVE-RELATED"/>
    <property type="match status" value="1"/>
</dbReference>
<keyword evidence="8" id="KW-1185">Reference proteome</keyword>
<sequence length="688" mass="80386">MSNDQVQFIKNNLSVRGKNESKDILVYQNHQYWFKEANDKTNTTRYVCCQKTKNKCFATITIRNNDKSIKRYNDNHTCNAMLSEAKVAANIAKQELKMNVHGNKSKSLRECYNEAQRNLMTQNIPERAIAAHFPAFSKISSTLTKIRSSNKPPIPEDFSRLQITGDYTKTTANNEFLRYDNQSKTNRLMIFVDDESLKLLSEATDWFMDGTFKCSPKQFMQMYTIHAYLANTTFASVYIFAQKKEEKTYREAIGALKDLATSKNITLNPFLIMADFERASTNAVMHHFPNAVIKGCWFHFRQAIFKRVVKIGLKQFYAKTEYNEFINMFGALALVPIDRIQEGLDIIKQVKPNDAKCDQLLSYFENQWLKNIQPKIWNHFDSVVRTNNRDQQTSTYIDYLRTKQGTLSKEQSKNDSEKDLIYSLFKVEFSSTNDFKEYFHGISYHIRYPYAKILDVDSQDDFIQVQNQPQNQAEEQPQINNISEYYDLPDLDLNISTGQIINVEQAIFSNREEIQQSESANLTTLNDVIGEANDILYSHVDNFIEDSYVLPVVLESNKDQSDQDQSIRINRLIPLHERLALIDDDSESDEEFNYMDGIRDKRVLDTMYREKQDEREALEANIQRRADALSSQDIVNEVHNYWKSSNLKRKNVTADDLKYATNRLKKRFRAEETATMHLDFRERYKHLL</sequence>
<evidence type="ECO:0000256" key="2">
    <source>
        <dbReference type="ARBA" id="ARBA00022771"/>
    </source>
</evidence>
<keyword evidence="4" id="KW-0175">Coiled coil</keyword>
<evidence type="ECO:0000256" key="4">
    <source>
        <dbReference type="SAM" id="Coils"/>
    </source>
</evidence>
<dbReference type="Pfam" id="PF10551">
    <property type="entry name" value="MULE"/>
    <property type="match status" value="1"/>
</dbReference>
<accession>A0A813YI39</accession>
<evidence type="ECO:0000313" key="7">
    <source>
        <dbReference type="EMBL" id="CAF0884612.1"/>
    </source>
</evidence>
<dbReference type="PANTHER" id="PTHR47160:SF10">
    <property type="entry name" value="MULE TRANSPOSASE DOMAIN-CONTAINING PROTEIN"/>
    <property type="match status" value="1"/>
</dbReference>
<evidence type="ECO:0000313" key="8">
    <source>
        <dbReference type="Proteomes" id="UP000663879"/>
    </source>
</evidence>
<dbReference type="InterPro" id="IPR018289">
    <property type="entry name" value="MULE_transposase_dom"/>
</dbReference>
<keyword evidence="3" id="KW-0862">Zinc</keyword>
<feature type="domain" description="FLYWCH-type" evidence="5">
    <location>
        <begin position="21"/>
        <end position="77"/>
    </location>
</feature>
<evidence type="ECO:0008006" key="9">
    <source>
        <dbReference type="Google" id="ProtNLM"/>
    </source>
</evidence>
<evidence type="ECO:0000256" key="1">
    <source>
        <dbReference type="ARBA" id="ARBA00022723"/>
    </source>
</evidence>
<comment type="caution">
    <text evidence="7">The sequence shown here is derived from an EMBL/GenBank/DDBJ whole genome shotgun (WGS) entry which is preliminary data.</text>
</comment>
<evidence type="ECO:0000259" key="6">
    <source>
        <dbReference type="Pfam" id="PF10551"/>
    </source>
</evidence>
<dbReference type="Gene3D" id="2.20.25.240">
    <property type="match status" value="1"/>
</dbReference>
<dbReference type="Proteomes" id="UP000663879">
    <property type="component" value="Unassembled WGS sequence"/>
</dbReference>
<dbReference type="InterPro" id="IPR007588">
    <property type="entry name" value="Znf_FLYWCH"/>
</dbReference>
<keyword evidence="1" id="KW-0479">Metal-binding</keyword>
<dbReference type="Pfam" id="PF04500">
    <property type="entry name" value="FLYWCH"/>
    <property type="match status" value="1"/>
</dbReference>
<feature type="domain" description="MULE transposase" evidence="6">
    <location>
        <begin position="206"/>
        <end position="301"/>
    </location>
</feature>
<feature type="coiled-coil region" evidence="4">
    <location>
        <begin position="601"/>
        <end position="628"/>
    </location>
</feature>
<name>A0A813YI39_9BILA</name>
<dbReference type="GO" id="GO:0008270">
    <property type="term" value="F:zinc ion binding"/>
    <property type="evidence" value="ECO:0007669"/>
    <property type="project" value="UniProtKB-KW"/>
</dbReference>
<keyword evidence="2" id="KW-0863">Zinc-finger</keyword>